<gene>
    <name evidence="1" type="ORF">HY29_04600</name>
</gene>
<keyword evidence="2" id="KW-1185">Reference proteome</keyword>
<dbReference type="NCBIfam" id="TIGR01537">
    <property type="entry name" value="portal_HK97"/>
    <property type="match status" value="1"/>
</dbReference>
<comment type="caution">
    <text evidence="1">The sequence shown here is derived from an EMBL/GenBank/DDBJ whole genome shotgun (WGS) entry which is preliminary data.</text>
</comment>
<reference evidence="1 2" key="1">
    <citation type="journal article" date="2014" name="Antonie Van Leeuwenhoek">
        <title>Hyphomonas beringensis sp. nov. and Hyphomonas chukchiensis sp. nov., isolated from surface seawater of the Bering Sea and Chukchi Sea.</title>
        <authorList>
            <person name="Li C."/>
            <person name="Lai Q."/>
            <person name="Li G."/>
            <person name="Dong C."/>
            <person name="Wang J."/>
            <person name="Liao Y."/>
            <person name="Shao Z."/>
        </authorList>
    </citation>
    <scope>NUCLEOTIDE SEQUENCE [LARGE SCALE GENOMIC DNA]</scope>
    <source>
        <strain evidence="1 2">25B14_1</strain>
    </source>
</reference>
<name>A0A062U2Q1_9PROT</name>
<dbReference type="InterPro" id="IPR006427">
    <property type="entry name" value="Portal_HK97"/>
</dbReference>
<evidence type="ECO:0008006" key="3">
    <source>
        <dbReference type="Google" id="ProtNLM"/>
    </source>
</evidence>
<dbReference type="RefSeq" id="WP_034798290.1">
    <property type="nucleotide sequence ID" value="NZ_AWFF01000065.1"/>
</dbReference>
<dbReference type="OrthoDB" id="9134461at2"/>
<dbReference type="STRING" id="1280946.HY29_04600"/>
<proteinExistence type="predicted"/>
<organism evidence="1 2">
    <name type="scientific">Hyphomonas beringensis</name>
    <dbReference type="NCBI Taxonomy" id="1280946"/>
    <lineage>
        <taxon>Bacteria</taxon>
        <taxon>Pseudomonadati</taxon>
        <taxon>Pseudomonadota</taxon>
        <taxon>Alphaproteobacteria</taxon>
        <taxon>Hyphomonadales</taxon>
        <taxon>Hyphomonadaceae</taxon>
        <taxon>Hyphomonas</taxon>
    </lineage>
</organism>
<accession>A0A062U2Q1</accession>
<dbReference type="InterPro" id="IPR006944">
    <property type="entry name" value="Phage/GTA_portal"/>
</dbReference>
<dbReference type="Proteomes" id="UP000027037">
    <property type="component" value="Unassembled WGS sequence"/>
</dbReference>
<dbReference type="Pfam" id="PF04860">
    <property type="entry name" value="Phage_portal"/>
    <property type="match status" value="1"/>
</dbReference>
<sequence>MKPIWPFRLPQREAKAAVPLVALSEIGAARWGARDGAALTRDGYLQNAVAYRAVRMVAEAAASVPLVTAHDGAARLIRRPQPDGVAAELLEAVYSQLQLTGNAFLEGVCLEALGQAGGAADGAGVHALYALAPSAMRPLKDTRGWVEAWAVKERHGERVIRRDAETGWSPVLHLKLFNPVNDTLGLAPLGAARRALDLHNASADWAKALIDNSAKPSGALVYGGHGRMPPDQFEALKTELENMYSGAANAGRPLLLEGGLDWRPMSLSPAEMDFLEARHAAAREIALALGVPPMLLGIPGDNTYSNYKEANLAFWRMTILPLVQKFAGALSAWLDVPFGQDVEIRADIDRVPALSAERDALWARLESASFASVEEKRRLAGLQP</sequence>
<evidence type="ECO:0000313" key="2">
    <source>
        <dbReference type="Proteomes" id="UP000027037"/>
    </source>
</evidence>
<dbReference type="PATRIC" id="fig|1280946.3.peg.2970"/>
<dbReference type="AlphaFoldDB" id="A0A062U2Q1"/>
<dbReference type="eggNOG" id="COG4695">
    <property type="taxonomic scope" value="Bacteria"/>
</dbReference>
<dbReference type="EMBL" id="AWFF01000065">
    <property type="protein sequence ID" value="KCZ52562.1"/>
    <property type="molecule type" value="Genomic_DNA"/>
</dbReference>
<evidence type="ECO:0000313" key="1">
    <source>
        <dbReference type="EMBL" id="KCZ52562.1"/>
    </source>
</evidence>
<protein>
    <recommendedName>
        <fullName evidence="3">Portal protein</fullName>
    </recommendedName>
</protein>